<feature type="signal peptide" evidence="1">
    <location>
        <begin position="1"/>
        <end position="19"/>
    </location>
</feature>
<comment type="caution">
    <text evidence="2">The sequence shown here is derived from an EMBL/GenBank/DDBJ whole genome shotgun (WGS) entry which is preliminary data.</text>
</comment>
<evidence type="ECO:0000256" key="1">
    <source>
        <dbReference type="SAM" id="SignalP"/>
    </source>
</evidence>
<name>A0ABU7RDF0_9BACT</name>
<reference evidence="2 3" key="1">
    <citation type="submission" date="2024-01" db="EMBL/GenBank/DDBJ databases">
        <title>Niabella digestum sp. nov., isolated from waste digestion system.</title>
        <authorList>
            <person name="Zhang L."/>
        </authorList>
    </citation>
    <scope>NUCLEOTIDE SEQUENCE [LARGE SCALE GENOMIC DNA]</scope>
    <source>
        <strain evidence="2 3">A18</strain>
    </source>
</reference>
<accession>A0ABU7RDF0</accession>
<organism evidence="2 3">
    <name type="scientific">Niabella digestorum</name>
    <dbReference type="NCBI Taxonomy" id="3117701"/>
    <lineage>
        <taxon>Bacteria</taxon>
        <taxon>Pseudomonadati</taxon>
        <taxon>Bacteroidota</taxon>
        <taxon>Chitinophagia</taxon>
        <taxon>Chitinophagales</taxon>
        <taxon>Chitinophagaceae</taxon>
        <taxon>Niabella</taxon>
    </lineage>
</organism>
<gene>
    <name evidence="2" type="ORF">V2H41_01595</name>
</gene>
<dbReference type="RefSeq" id="WP_330973362.1">
    <property type="nucleotide sequence ID" value="NZ_JAZGLY010000001.1"/>
</dbReference>
<dbReference type="EMBL" id="JAZGLY010000001">
    <property type="protein sequence ID" value="MEE6185956.1"/>
    <property type="molecule type" value="Genomic_DNA"/>
</dbReference>
<evidence type="ECO:0000313" key="3">
    <source>
        <dbReference type="Proteomes" id="UP001357452"/>
    </source>
</evidence>
<dbReference type="Proteomes" id="UP001357452">
    <property type="component" value="Unassembled WGS sequence"/>
</dbReference>
<feature type="chain" id="PRO_5045805603" description="DUF4890 domain-containing protein" evidence="1">
    <location>
        <begin position="20"/>
        <end position="128"/>
    </location>
</feature>
<evidence type="ECO:0000313" key="2">
    <source>
        <dbReference type="EMBL" id="MEE6185956.1"/>
    </source>
</evidence>
<protein>
    <recommendedName>
        <fullName evidence="4">DUF4890 domain-containing protein</fullName>
    </recommendedName>
</protein>
<keyword evidence="1" id="KW-0732">Signal</keyword>
<sequence length="128" mass="15065">MRFILSILTIIYLSLSVAAQSSPTDSVRINDLFFTYVSKNLTLNKSQASSLKPHVNKYLQERRNVIKAHKDPLERERKIADLKIKYRKQFTPIIGVEKANAFFAQEQNFRRQVREELRKRKNKSLNIN</sequence>
<evidence type="ECO:0008006" key="4">
    <source>
        <dbReference type="Google" id="ProtNLM"/>
    </source>
</evidence>
<keyword evidence="3" id="KW-1185">Reference proteome</keyword>
<proteinExistence type="predicted"/>